<protein>
    <submittedName>
        <fullName evidence="2">Spore coat polysaccharide biosynthesis protein spsA</fullName>
    </submittedName>
</protein>
<dbReference type="Pfam" id="PF00535">
    <property type="entry name" value="Glycos_transf_2"/>
    <property type="match status" value="1"/>
</dbReference>
<gene>
    <name evidence="2" type="primary">spsA_2</name>
    <name evidence="2" type="ORF">ERS852580_01779</name>
</gene>
<dbReference type="Gene3D" id="3.90.550.10">
    <property type="entry name" value="Spore Coat Polysaccharide Biosynthesis Protein SpsA, Chain A"/>
    <property type="match status" value="1"/>
</dbReference>
<dbReference type="Proteomes" id="UP000095673">
    <property type="component" value="Unassembled WGS sequence"/>
</dbReference>
<dbReference type="GO" id="GO:0016758">
    <property type="term" value="F:hexosyltransferase activity"/>
    <property type="evidence" value="ECO:0007669"/>
    <property type="project" value="UniProtKB-ARBA"/>
</dbReference>
<accession>A0A173TU26</accession>
<dbReference type="InterPro" id="IPR029044">
    <property type="entry name" value="Nucleotide-diphossugar_trans"/>
</dbReference>
<reference evidence="2 3" key="1">
    <citation type="submission" date="2015-09" db="EMBL/GenBank/DDBJ databases">
        <authorList>
            <consortium name="Pathogen Informatics"/>
        </authorList>
    </citation>
    <scope>NUCLEOTIDE SEQUENCE [LARGE SCALE GENOMIC DNA]</scope>
    <source>
        <strain evidence="2 3">2789STDY5834968</strain>
    </source>
</reference>
<sequence length="308" mass="36130">METCVVLMSTYNGEKYVVEQINSILAQKNVRIELFVRDDGSTDSTIWLIENMMRDNKSIHLYKGSNIGITSSFREIAKIVNELNLSANYYAFADQDDVWLEQKLNTAIVTLKKCRQNQALLYYSNLSVVDENLNYKFQRFKKNYVRNTKKSMLAEINVLGCTCVFNKKLLKFFADSSFESDIPHDAWIALQGMFLGKCLYDERSFILYRQHGNNGSGQVKKGKYKIQDYVKKIKELDKMQGDYEHFANEFLENYKSILNPTDKKMFEALINYRDNILIKIKLFLPFYINSYHLDKEIARRVRMMKGIL</sequence>
<name>A0A173TU26_9FIRM</name>
<evidence type="ECO:0000259" key="1">
    <source>
        <dbReference type="Pfam" id="PF00535"/>
    </source>
</evidence>
<proteinExistence type="predicted"/>
<dbReference type="SUPFAM" id="SSF53448">
    <property type="entry name" value="Nucleotide-diphospho-sugar transferases"/>
    <property type="match status" value="1"/>
</dbReference>
<dbReference type="RefSeq" id="WP_055238096.1">
    <property type="nucleotide sequence ID" value="NZ_CYXM01000007.1"/>
</dbReference>
<feature type="domain" description="Glycosyltransferase 2-like" evidence="1">
    <location>
        <begin position="6"/>
        <end position="170"/>
    </location>
</feature>
<dbReference type="PANTHER" id="PTHR22916:SF3">
    <property type="entry name" value="UDP-GLCNAC:BETAGAL BETA-1,3-N-ACETYLGLUCOSAMINYLTRANSFERASE-LIKE PROTEIN 1"/>
    <property type="match status" value="1"/>
</dbReference>
<evidence type="ECO:0000313" key="3">
    <source>
        <dbReference type="Proteomes" id="UP000095673"/>
    </source>
</evidence>
<dbReference type="EMBL" id="CYXM01000007">
    <property type="protein sequence ID" value="CUN05577.1"/>
    <property type="molecule type" value="Genomic_DNA"/>
</dbReference>
<dbReference type="InterPro" id="IPR001173">
    <property type="entry name" value="Glyco_trans_2-like"/>
</dbReference>
<evidence type="ECO:0000313" key="2">
    <source>
        <dbReference type="EMBL" id="CUN05577.1"/>
    </source>
</evidence>
<dbReference type="PANTHER" id="PTHR22916">
    <property type="entry name" value="GLYCOSYLTRANSFERASE"/>
    <property type="match status" value="1"/>
</dbReference>
<dbReference type="OrthoDB" id="9802649at2"/>
<dbReference type="AlphaFoldDB" id="A0A173TU26"/>
<organism evidence="2 3">
    <name type="scientific">Agathobacter rectalis</name>
    <dbReference type="NCBI Taxonomy" id="39491"/>
    <lineage>
        <taxon>Bacteria</taxon>
        <taxon>Bacillati</taxon>
        <taxon>Bacillota</taxon>
        <taxon>Clostridia</taxon>
        <taxon>Lachnospirales</taxon>
        <taxon>Lachnospiraceae</taxon>
        <taxon>Agathobacter</taxon>
    </lineage>
</organism>